<gene>
    <name evidence="1" type="ORF">ABMA28_000489</name>
</gene>
<reference evidence="1 2" key="1">
    <citation type="submission" date="2024-06" db="EMBL/GenBank/DDBJ databases">
        <title>A chromosome-level genome assembly of beet webworm, Loxostege sticticalis.</title>
        <authorList>
            <person name="Zhang Y."/>
        </authorList>
    </citation>
    <scope>NUCLEOTIDE SEQUENCE [LARGE SCALE GENOMIC DNA]</scope>
    <source>
        <strain evidence="1">AQ028</strain>
        <tissue evidence="1">Male pupae</tissue>
    </source>
</reference>
<comment type="caution">
    <text evidence="1">The sequence shown here is derived from an EMBL/GenBank/DDBJ whole genome shotgun (WGS) entry which is preliminary data.</text>
</comment>
<organism evidence="1 2">
    <name type="scientific">Loxostege sticticalis</name>
    <name type="common">Beet webworm moth</name>
    <dbReference type="NCBI Taxonomy" id="481309"/>
    <lineage>
        <taxon>Eukaryota</taxon>
        <taxon>Metazoa</taxon>
        <taxon>Ecdysozoa</taxon>
        <taxon>Arthropoda</taxon>
        <taxon>Hexapoda</taxon>
        <taxon>Insecta</taxon>
        <taxon>Pterygota</taxon>
        <taxon>Neoptera</taxon>
        <taxon>Endopterygota</taxon>
        <taxon>Lepidoptera</taxon>
        <taxon>Glossata</taxon>
        <taxon>Ditrysia</taxon>
        <taxon>Pyraloidea</taxon>
        <taxon>Crambidae</taxon>
        <taxon>Pyraustinae</taxon>
        <taxon>Loxostege</taxon>
    </lineage>
</organism>
<dbReference type="PANTHER" id="PTHR37162">
    <property type="entry name" value="HAT FAMILY DIMERISATION DOMAINCONTAINING PROTEIN-RELATED"/>
    <property type="match status" value="1"/>
</dbReference>
<name>A0ABD0TSF4_LOXSC</name>
<evidence type="ECO:0008006" key="3">
    <source>
        <dbReference type="Google" id="ProtNLM"/>
    </source>
</evidence>
<sequence>MSDTKSDSEEEVKRKKQKRLCVYRDQWENTFDFITKDSANAHRAFCKICRKGFSISHGGPDHQKLEKLSKKNQTLSMFLNRDILTTDDEKIIAAELVQVYHGAKHSIPYTTTDCNGKLCSVIFPDSKIANKISLGRTKASSIAFNVLAPASLEDIVNKLKDDIYFSISTDASNHGNIKLFPILVRFYTPDIGLRVALLDFYEDPNEKAVDIFTNLKTRLEGFDLKMDNISSYSADNCNVNFGIHHSVYQLLLKENPNILPAGCPAHLLHNTVKHSMQRCDFDVENLVLKVYGHLSYHSQRVQKLKEFFMDADLEYQNITRHVTTRWLSLYPAVEKLLGSLTVLQEYFLSLGDNCPVALLKYFDDDNIKKTECYLGFFHNTLRMFQDAILLLEKEEVLCCETFDIINGLRNKIKQRIDDEFLGFACSNAMKNLESEDKESTKKNLMLFYKNALKYLEDHFDFSDNNHLSVLRIFSLKSMFSFSELTEAASKLKLIDRLDMDKLYDEYCVIKDMLKSLIEEKQQSAPEKVLSAYEQWHKLFKSMKEAPGFLNIFQMMSSIPPSNSSTERVFSLCGNAWTDSRNKLSVEHVKAELQIKINFKIKCTEFYDFVLNNKNILKCAKSQNKYSFKKKP</sequence>
<dbReference type="EMBL" id="JBEDNZ010000001">
    <property type="protein sequence ID" value="KAL0852281.1"/>
    <property type="molecule type" value="Genomic_DNA"/>
</dbReference>
<evidence type="ECO:0000313" key="2">
    <source>
        <dbReference type="Proteomes" id="UP001549921"/>
    </source>
</evidence>
<proteinExistence type="predicted"/>
<dbReference type="SUPFAM" id="SSF53098">
    <property type="entry name" value="Ribonuclease H-like"/>
    <property type="match status" value="1"/>
</dbReference>
<dbReference type="AlphaFoldDB" id="A0ABD0TSF4"/>
<protein>
    <recommendedName>
        <fullName evidence="3">HAT C-terminal dimerisation domain-containing protein</fullName>
    </recommendedName>
</protein>
<accession>A0ABD0TSF4</accession>
<dbReference type="Proteomes" id="UP001549921">
    <property type="component" value="Unassembled WGS sequence"/>
</dbReference>
<dbReference type="PANTHER" id="PTHR37162:SF1">
    <property type="entry name" value="BED-TYPE DOMAIN-CONTAINING PROTEIN"/>
    <property type="match status" value="1"/>
</dbReference>
<dbReference type="InterPro" id="IPR012337">
    <property type="entry name" value="RNaseH-like_sf"/>
</dbReference>
<evidence type="ECO:0000313" key="1">
    <source>
        <dbReference type="EMBL" id="KAL0852281.1"/>
    </source>
</evidence>